<dbReference type="Proteomes" id="UP000477980">
    <property type="component" value="Unassembled WGS sequence"/>
</dbReference>
<comment type="caution">
    <text evidence="2">The sequence shown here is derived from an EMBL/GenBank/DDBJ whole genome shotgun (WGS) entry which is preliminary data.</text>
</comment>
<sequence>MKKIILILAIIFMAIGARAQSTIQSEDGKYPVYCDLKAYNFWGVGKVKVMLDMGAVSNGGGSFESLYGEDGKQIKFNTVMAAVNYMAKKGWSLFSTYYVSEGGMKQQTVIHYVLVKRVKNDDEIRAGLITKDEQ</sequence>
<evidence type="ECO:0000313" key="3">
    <source>
        <dbReference type="Proteomes" id="UP000477980"/>
    </source>
</evidence>
<dbReference type="EMBL" id="VZAH01000078">
    <property type="protein sequence ID" value="MQP14297.1"/>
    <property type="molecule type" value="Genomic_DNA"/>
</dbReference>
<organism evidence="2 3">
    <name type="scientific">Segatella copri</name>
    <dbReference type="NCBI Taxonomy" id="165179"/>
    <lineage>
        <taxon>Bacteria</taxon>
        <taxon>Pseudomonadati</taxon>
        <taxon>Bacteroidota</taxon>
        <taxon>Bacteroidia</taxon>
        <taxon>Bacteroidales</taxon>
        <taxon>Prevotellaceae</taxon>
        <taxon>Segatella</taxon>
    </lineage>
</organism>
<gene>
    <name evidence="2" type="ORF">F7D25_07715</name>
</gene>
<dbReference type="OrthoDB" id="5873496at2"/>
<dbReference type="AlphaFoldDB" id="A0A6G1VLC0"/>
<proteinExistence type="predicted"/>
<feature type="signal peptide" evidence="1">
    <location>
        <begin position="1"/>
        <end position="19"/>
    </location>
</feature>
<dbReference type="RefSeq" id="WP_153090726.1">
    <property type="nucleotide sequence ID" value="NZ_VZAH01000078.1"/>
</dbReference>
<evidence type="ECO:0000256" key="1">
    <source>
        <dbReference type="SAM" id="SignalP"/>
    </source>
</evidence>
<keyword evidence="1" id="KW-0732">Signal</keyword>
<evidence type="ECO:0000313" key="2">
    <source>
        <dbReference type="EMBL" id="MQP14297.1"/>
    </source>
</evidence>
<protein>
    <submittedName>
        <fullName evidence="2">Uncharacterized protein</fullName>
    </submittedName>
</protein>
<name>A0A6G1VLC0_9BACT</name>
<reference evidence="2 3" key="1">
    <citation type="submission" date="2019-09" db="EMBL/GenBank/DDBJ databases">
        <title>Distinct polysaccharide growth profiles of human intestinal Prevotella copri isolates.</title>
        <authorList>
            <person name="Fehlner-Peach H."/>
            <person name="Magnabosco C."/>
            <person name="Raghavan V."/>
            <person name="Scher J.U."/>
            <person name="Tett A."/>
            <person name="Cox L.M."/>
            <person name="Gottsegen C."/>
            <person name="Watters A."/>
            <person name="Wiltshire- Gordon J.D."/>
            <person name="Segata N."/>
            <person name="Bonneau R."/>
            <person name="Littman D.R."/>
        </authorList>
    </citation>
    <scope>NUCLEOTIDE SEQUENCE [LARGE SCALE GENOMIC DNA]</scope>
    <source>
        <strain evidence="3">iAA917</strain>
    </source>
</reference>
<feature type="chain" id="PRO_5026133135" evidence="1">
    <location>
        <begin position="20"/>
        <end position="134"/>
    </location>
</feature>
<accession>A0A6G1VLC0</accession>